<dbReference type="OrthoDB" id="51967at2759"/>
<evidence type="ECO:0000313" key="6">
    <source>
        <dbReference type="Proteomes" id="UP000266841"/>
    </source>
</evidence>
<gene>
    <name evidence="5" type="ORF">THAOC_00705</name>
</gene>
<sequence>MVKFSRKKGGGANGHPDDGSVSDISHDSTLYSTNSKSSAFKAKFLGRKNKNKGTSSGDTASITDGSAGNASKKKHKTGSTPSPPGAVAESPGAQSGSVSSAGRTRTHGAKSLNDSKRMAKDAKSRFNIGLVYLKTGDYSKAQDNLEHSLYCHIQLNGHDAKKYDNVTLFAVASVREKLGECYMFNDAVTDKCIALDHFEEARRLLKSIAKEDAPDGVAEAIDRIEEHIRKPNLRNSAKRQGRSTRLAPPTTNKYTQKYQMQGNAKARELMGLGAAGGAIAVAGATPSGGGTAAANTKVITNPAALLHTFGTRVQKGLEQLEDKLEDIFDSDSDSDNRSMATEAEGFANAMSHLQRDNHRTALNYLISLNDEGGKNADFKTQIVVHVMKVADGAMDSEKVTVATDAYDYALSVQSQDKDADSDRLRLAKRGAIKGHKLLAIECEEMRDYSGAIEHRVTVYKLLDEMGKFMAAVTQLMRAAYLHGERDDYAKAIVVLNDAVRRLGKGIRNIEMMPADRLQLLIQCLEMRAICQAKCAKLSEALGQYDELLPLLAKTQGTGCARYNAALIHKAALLFTMKNHKVAMITVGKYLKAREIAESDIESEEAIVEPKDHLLALDTTAACYLKLGNVDKAIDTFEKKLEFVKKEMPDSKELRGDTMHKLGCLLAYRQQHNDALPYLNEALNTRKNVYGSTDKSVIESSFAVAAASQTVGDTGRALKEYDELIAKMNNVNDHPVNTVTVHNSAGKLLFEDGKIDRAIQSFRQALKFSEAAEASTQLMADIKLNLANGLSAKGEAQKALKLYDELLKTKILKRTTTFFLTLYNKSLLLINLGEGDRAREVLTKVTETRSSNADVVRGNCFMMLGNLSVSDGDIVDGLAQYDEAMDNIDGDDLDSRTVIRRQIAIAHLQSGKYDLAMTVLEEALEDLGEDDSNKSSSLHRAEIWTIEARLYKAKDDLQTSKNFAKLAVDAYKEELGPTHPITLRNNANLQLLLLAEAEELPKAEAKSIIDAAKYDMEDTLDAFVSLDDLWQYRLDVASLKTNLGLIAVWQGKPKKARKLVRQIGEIEIPEDHPILHQVEILERRVAELEGKKSKRK</sequence>
<evidence type="ECO:0000256" key="2">
    <source>
        <dbReference type="ARBA" id="ARBA00022803"/>
    </source>
</evidence>
<dbReference type="InterPro" id="IPR019734">
    <property type="entry name" value="TPR_rpt"/>
</dbReference>
<feature type="compositionally biased region" description="Polar residues" evidence="4">
    <location>
        <begin position="92"/>
        <end position="103"/>
    </location>
</feature>
<reference evidence="5 6" key="1">
    <citation type="journal article" date="2012" name="Genome Biol.">
        <title>Genome and low-iron response of an oceanic diatom adapted to chronic iron limitation.</title>
        <authorList>
            <person name="Lommer M."/>
            <person name="Specht M."/>
            <person name="Roy A.S."/>
            <person name="Kraemer L."/>
            <person name="Andreson R."/>
            <person name="Gutowska M.A."/>
            <person name="Wolf J."/>
            <person name="Bergner S.V."/>
            <person name="Schilhabel M.B."/>
            <person name="Klostermeier U.C."/>
            <person name="Beiko R.G."/>
            <person name="Rosenstiel P."/>
            <person name="Hippler M."/>
            <person name="Laroche J."/>
        </authorList>
    </citation>
    <scope>NUCLEOTIDE SEQUENCE [LARGE SCALE GENOMIC DNA]</scope>
    <source>
        <strain evidence="5 6">CCMP1005</strain>
    </source>
</reference>
<keyword evidence="1" id="KW-0677">Repeat</keyword>
<feature type="repeat" description="TPR" evidence="3">
    <location>
        <begin position="613"/>
        <end position="646"/>
    </location>
</feature>
<feature type="compositionally biased region" description="Basic residues" evidence="4">
    <location>
        <begin position="232"/>
        <end position="242"/>
    </location>
</feature>
<dbReference type="PROSITE" id="PS50005">
    <property type="entry name" value="TPR"/>
    <property type="match status" value="2"/>
</dbReference>
<organism evidence="5 6">
    <name type="scientific">Thalassiosira oceanica</name>
    <name type="common">Marine diatom</name>
    <dbReference type="NCBI Taxonomy" id="159749"/>
    <lineage>
        <taxon>Eukaryota</taxon>
        <taxon>Sar</taxon>
        <taxon>Stramenopiles</taxon>
        <taxon>Ochrophyta</taxon>
        <taxon>Bacillariophyta</taxon>
        <taxon>Coscinodiscophyceae</taxon>
        <taxon>Thalassiosirophycidae</taxon>
        <taxon>Thalassiosirales</taxon>
        <taxon>Thalassiosiraceae</taxon>
        <taxon>Thalassiosira</taxon>
    </lineage>
</organism>
<dbReference type="InterPro" id="IPR011990">
    <property type="entry name" value="TPR-like_helical_dom_sf"/>
</dbReference>
<evidence type="ECO:0000256" key="4">
    <source>
        <dbReference type="SAM" id="MobiDB-lite"/>
    </source>
</evidence>
<keyword evidence="2 3" id="KW-0802">TPR repeat</keyword>
<feature type="compositionally biased region" description="Polar residues" evidence="4">
    <location>
        <begin position="52"/>
        <end position="69"/>
    </location>
</feature>
<feature type="compositionally biased region" description="Polar residues" evidence="4">
    <location>
        <begin position="27"/>
        <end position="38"/>
    </location>
</feature>
<evidence type="ECO:0000256" key="1">
    <source>
        <dbReference type="ARBA" id="ARBA00022737"/>
    </source>
</evidence>
<dbReference type="OMA" id="LYCHIQL"/>
<keyword evidence="6" id="KW-1185">Reference proteome</keyword>
<feature type="repeat" description="TPR" evidence="3">
    <location>
        <begin position="738"/>
        <end position="771"/>
    </location>
</feature>
<dbReference type="PANTHER" id="PTHR45641">
    <property type="entry name" value="TETRATRICOPEPTIDE REPEAT PROTEIN (AFU_ORTHOLOGUE AFUA_6G03870)"/>
    <property type="match status" value="1"/>
</dbReference>
<dbReference type="SMART" id="SM00028">
    <property type="entry name" value="TPR"/>
    <property type="match status" value="9"/>
</dbReference>
<dbReference type="AlphaFoldDB" id="K0TJT7"/>
<feature type="region of interest" description="Disordered" evidence="4">
    <location>
        <begin position="232"/>
        <end position="253"/>
    </location>
</feature>
<proteinExistence type="predicted"/>
<evidence type="ECO:0000256" key="3">
    <source>
        <dbReference type="PROSITE-ProRule" id="PRU00339"/>
    </source>
</evidence>
<dbReference type="Pfam" id="PF13424">
    <property type="entry name" value="TPR_12"/>
    <property type="match status" value="1"/>
</dbReference>
<dbReference type="EMBL" id="AGNL01000843">
    <property type="protein sequence ID" value="EJK77464.1"/>
    <property type="molecule type" value="Genomic_DNA"/>
</dbReference>
<name>K0TJT7_THAOC</name>
<accession>K0TJT7</accession>
<dbReference type="Gene3D" id="1.25.40.10">
    <property type="entry name" value="Tetratricopeptide repeat domain"/>
    <property type="match status" value="3"/>
</dbReference>
<dbReference type="eggNOG" id="ENOG502QWXZ">
    <property type="taxonomic scope" value="Eukaryota"/>
</dbReference>
<protein>
    <recommendedName>
        <fullName evidence="7">MalT-like TPR region domain-containing protein</fullName>
    </recommendedName>
</protein>
<comment type="caution">
    <text evidence="5">The sequence shown here is derived from an EMBL/GenBank/DDBJ whole genome shotgun (WGS) entry which is preliminary data.</text>
</comment>
<dbReference type="Proteomes" id="UP000266841">
    <property type="component" value="Unassembled WGS sequence"/>
</dbReference>
<dbReference type="SUPFAM" id="SSF48452">
    <property type="entry name" value="TPR-like"/>
    <property type="match status" value="4"/>
</dbReference>
<dbReference type="Pfam" id="PF13181">
    <property type="entry name" value="TPR_8"/>
    <property type="match status" value="1"/>
</dbReference>
<evidence type="ECO:0000313" key="5">
    <source>
        <dbReference type="EMBL" id="EJK77464.1"/>
    </source>
</evidence>
<evidence type="ECO:0008006" key="7">
    <source>
        <dbReference type="Google" id="ProtNLM"/>
    </source>
</evidence>
<dbReference type="PANTHER" id="PTHR45641:SF19">
    <property type="entry name" value="NEPHROCYSTIN-3"/>
    <property type="match status" value="1"/>
</dbReference>
<feature type="region of interest" description="Disordered" evidence="4">
    <location>
        <begin position="1"/>
        <end position="118"/>
    </location>
</feature>